<sequence>ELNQLEGGWGLYTSPVTVDAMDGITDGLLKGGGASTDDEDSDQRHASEADAGPETVQARSGKETNRASEEACQKMEAHASEGETAVADLQVDLNAEEEKARADLKQKSLSAAEQELEQGKQEVSNLSHKFEMERQKSVGLSEAHWTLQPAEAEQPQVFDISTDDEFEELVLPEMPFAPPESEYSDDSDNETTEHLAQFPQAAKPQMFDMSTDSTAECKGQVANDDELSNAKAKTDFKPRTRWGKVDRRKAAGKVSAQNSLIGSCWKLPKLLQKLQQHHSSDPVHIARIKEEMATNAMSPWRCHTCKKVCSAAHQFCGICGVSWHLCSDPTFQPPQKHSKSQRSVQWSYATDWPAQDWADQQWTQDQTDSNQWTTSPRRRPSSRRKSSRKGKQRDPDQCKGHKGKGKNTNAETDRFGPPVLPSNPAEPPWLSTMQSIAATMPPPTQPAVEDKQLKTMMAALKKHSEALPAELQTMVNEAAIKEGQQQTKQLHAVVAAHGRARKELQQAQLARFNLHNAWRGFLSQAVTQWQGYSAQFLDQEKQMNERVTTAMEALEQAKESLAKAKSTAGIETKEDAMAVSDEEAQDLAGPTADRIKEGLTNLQTSLEALQTSAAQMVEDEQKALKRIGEEESATFHDFQVHVDAIESVVKPWSLHAKGGYRELALDELKVIARLLSTNSTSQRVSFPGEQQLLIAAWQTDNPRPVRHGSYAQVVVPPLATHEVPTQTAVSVVQQVAEDDNALSDLLDMSDHDDATFLTQFASTRRLPNLPGPAQNVQPPRPAWHIELHSIFLDHGTVHHQETGISVLLDVGDHRTRLSHPASSSHEVPQDPHLSADEDAIDADSGQTGFSLANRLTYTFYTLTPGLVTREILFEQAGIAQHQVDRDENDEGYVRHVQQSFLEILKVHLPAHPQAWKQRIMRAWQDYLLPDLPVDVEVVQPSPLGMEAHAVAHVLVTQQQQPGFTSILLTTVDNAMPGSYRRHATMVPLLVRRETILALAFIGPDCNSQANTCEAWLADTELDPLVPNQVTPAQSATAAIHRHTRPAPEEPDPWDQAVPRNKAFPVQICLQAVIPDERVAPSLDTQPDAPQLLWFANDAWKITLEEECACPILSLPDGMHVPDPAYWALLQSPPTDAHADLSYTLFLDGVCIRPDLSLSRTVATAATTCNAWNELADSIAKWAMQHHSNPLKGQFEQLHQLASNAHDVNWTWMQTTHPSITACFPPLLQQQVMHFSPSNKKLGVLPTERLQPAEQQEGSTWNLQVCTANVLATEVWQSQTIGTKRTGQRTLRLDSQWHKAQLHIIGIQEARTSQGRFHAPHYHIFASGAKHKRSPLYPNAYAMVVLHAPSLATPSQENPNPITDASQWWAETSNLYTKHVTADAQWVLIDANAPVTQGDGDLIGRHGAEPANKAGVLFEEFIQHHQLVVPCTFPQLHSGPTTTWTHSTGKKSRKDYVLVSRSVYPLAEFKAELRLIEKDVARKVEQDIQCFYTDLLHQLQSSGELANHRLVYKLLHRLGRKKGTGQFGLTPAEIQDLVTVAQQDDATPGLALHLQHVLRDLMHNTYFTIAGLANPCQTTRGTRPGDPVADVLFNLCMCLILRDFRQDVKMQSGLPWLGTATPVTDLAQTTTMPAAGFVDVTFVDDCVVLLHNRSNSQVASNLQTVVIALDKASTRRAGTLPKGLLLPSTRYQHTTDEMMAYAGILPLQDQVHANRLRFLARLLQACPPITWTLLHSTQGQHSWINHCLESCQWLLTHYDRPLPMTEASTFMEWVNFVRLDPNWKGRIRKTSKLALSFHRSRAEHAIWQRHFDATLRAAGATLPDKTLPERWQCDLCHKVFASTRALAMHAAREHGYKKKVRYYAIGDTCQACGLKFHTRKRLSVHLEKQPRCYNTVLACWPPLPAAQVQELDADDRTQEANLRKQGWWASKAFQPVLATLGPGLPPAGSPEAQLMHDRMQLRRPSDEVAFTQLQGTKVCQRPSPEPQLWWSPADIPAFIMHSVRGVDAGGRHRGSTRLPRRQRLKAGCPLHANQPSTK</sequence>
<evidence type="ECO:0000313" key="7">
    <source>
        <dbReference type="Proteomes" id="UP001152797"/>
    </source>
</evidence>
<keyword evidence="7" id="KW-1185">Reference proteome</keyword>
<feature type="compositionally biased region" description="Basic and acidic residues" evidence="3">
    <location>
        <begin position="60"/>
        <end position="81"/>
    </location>
</feature>
<keyword evidence="1" id="KW-0479">Metal-binding</keyword>
<feature type="compositionally biased region" description="Low complexity" evidence="3">
    <location>
        <begin position="360"/>
        <end position="375"/>
    </location>
</feature>
<evidence type="ECO:0000313" key="5">
    <source>
        <dbReference type="EMBL" id="CAI4011967.1"/>
    </source>
</evidence>
<reference evidence="6 7" key="2">
    <citation type="submission" date="2024-05" db="EMBL/GenBank/DDBJ databases">
        <authorList>
            <person name="Chen Y."/>
            <person name="Shah S."/>
            <person name="Dougan E. K."/>
            <person name="Thang M."/>
            <person name="Chan C."/>
        </authorList>
    </citation>
    <scope>NUCLEOTIDE SEQUENCE [LARGE SCALE GENOMIC DNA]</scope>
</reference>
<evidence type="ECO:0000256" key="2">
    <source>
        <dbReference type="SAM" id="Coils"/>
    </source>
</evidence>
<dbReference type="GO" id="GO:0016301">
    <property type="term" value="F:kinase activity"/>
    <property type="evidence" value="ECO:0007669"/>
    <property type="project" value="UniProtKB-KW"/>
</dbReference>
<accession>A0A9P1GIV9</accession>
<dbReference type="GO" id="GO:0008270">
    <property type="term" value="F:zinc ion binding"/>
    <property type="evidence" value="ECO:0007669"/>
    <property type="project" value="UniProtKB-KW"/>
</dbReference>
<feature type="non-terminal residue" evidence="5">
    <location>
        <position position="1"/>
    </location>
</feature>
<feature type="region of interest" description="Disordered" evidence="3">
    <location>
        <begin position="22"/>
        <end position="86"/>
    </location>
</feature>
<keyword evidence="6" id="KW-0808">Transferase</keyword>
<keyword evidence="1" id="KW-0862">Zinc</keyword>
<dbReference type="EMBL" id="CAMXCT030005301">
    <property type="protein sequence ID" value="CAL4799279.1"/>
    <property type="molecule type" value="Genomic_DNA"/>
</dbReference>
<feature type="coiled-coil region" evidence="2">
    <location>
        <begin position="95"/>
        <end position="129"/>
    </location>
</feature>
<protein>
    <submittedName>
        <fullName evidence="6">Serine/threonine-protein kinasePKR2</fullName>
    </submittedName>
</protein>
<feature type="compositionally biased region" description="Basic residues" evidence="3">
    <location>
        <begin position="2010"/>
        <end position="2023"/>
    </location>
</feature>
<dbReference type="EMBL" id="CAMXCT020005301">
    <property type="protein sequence ID" value="CAL1165342.1"/>
    <property type="molecule type" value="Genomic_DNA"/>
</dbReference>
<feature type="region of interest" description="Disordered" evidence="3">
    <location>
        <begin position="817"/>
        <end position="841"/>
    </location>
</feature>
<feature type="coiled-coil region" evidence="2">
    <location>
        <begin position="537"/>
        <end position="567"/>
    </location>
</feature>
<name>A0A9P1GIV9_9DINO</name>
<feature type="non-terminal residue" evidence="5">
    <location>
        <position position="2037"/>
    </location>
</feature>
<keyword evidence="2" id="KW-0175">Coiled coil</keyword>
<dbReference type="EMBL" id="CAMXCT010005301">
    <property type="protein sequence ID" value="CAI4011967.1"/>
    <property type="molecule type" value="Genomic_DNA"/>
</dbReference>
<feature type="region of interest" description="Disordered" evidence="3">
    <location>
        <begin position="211"/>
        <end position="233"/>
    </location>
</feature>
<feature type="region of interest" description="Disordered" evidence="3">
    <location>
        <begin position="360"/>
        <end position="429"/>
    </location>
</feature>
<feature type="domain" description="C2H2-type" evidence="4">
    <location>
        <begin position="1830"/>
        <end position="1858"/>
    </location>
</feature>
<feature type="compositionally biased region" description="Pro residues" evidence="3">
    <location>
        <begin position="418"/>
        <end position="427"/>
    </location>
</feature>
<evidence type="ECO:0000313" key="6">
    <source>
        <dbReference type="EMBL" id="CAL4799279.1"/>
    </source>
</evidence>
<feature type="compositionally biased region" description="Basic residues" evidence="3">
    <location>
        <begin position="376"/>
        <end position="391"/>
    </location>
</feature>
<evidence type="ECO:0000256" key="3">
    <source>
        <dbReference type="SAM" id="MobiDB-lite"/>
    </source>
</evidence>
<comment type="caution">
    <text evidence="5">The sequence shown here is derived from an EMBL/GenBank/DDBJ whole genome shotgun (WGS) entry which is preliminary data.</text>
</comment>
<proteinExistence type="predicted"/>
<feature type="region of interest" description="Disordered" evidence="3">
    <location>
        <begin position="2007"/>
        <end position="2037"/>
    </location>
</feature>
<reference evidence="5" key="1">
    <citation type="submission" date="2022-10" db="EMBL/GenBank/DDBJ databases">
        <authorList>
            <person name="Chen Y."/>
            <person name="Dougan E. K."/>
            <person name="Chan C."/>
            <person name="Rhodes N."/>
            <person name="Thang M."/>
        </authorList>
    </citation>
    <scope>NUCLEOTIDE SEQUENCE</scope>
</reference>
<gene>
    <name evidence="5" type="ORF">C1SCF055_LOCUS37081</name>
</gene>
<evidence type="ECO:0000256" key="1">
    <source>
        <dbReference type="PROSITE-ProRule" id="PRU00042"/>
    </source>
</evidence>
<dbReference type="PROSITE" id="PS50157">
    <property type="entry name" value="ZINC_FINGER_C2H2_2"/>
    <property type="match status" value="1"/>
</dbReference>
<dbReference type="Gene3D" id="3.30.160.60">
    <property type="entry name" value="Classic Zinc Finger"/>
    <property type="match status" value="1"/>
</dbReference>
<evidence type="ECO:0000259" key="4">
    <source>
        <dbReference type="PROSITE" id="PS50157"/>
    </source>
</evidence>
<dbReference type="Proteomes" id="UP001152797">
    <property type="component" value="Unassembled WGS sequence"/>
</dbReference>
<dbReference type="PROSITE" id="PS00028">
    <property type="entry name" value="ZINC_FINGER_C2H2_1"/>
    <property type="match status" value="1"/>
</dbReference>
<keyword evidence="1" id="KW-0863">Zinc-finger</keyword>
<organism evidence="5">
    <name type="scientific">Cladocopium goreaui</name>
    <dbReference type="NCBI Taxonomy" id="2562237"/>
    <lineage>
        <taxon>Eukaryota</taxon>
        <taxon>Sar</taxon>
        <taxon>Alveolata</taxon>
        <taxon>Dinophyceae</taxon>
        <taxon>Suessiales</taxon>
        <taxon>Symbiodiniaceae</taxon>
        <taxon>Cladocopium</taxon>
    </lineage>
</organism>
<dbReference type="InterPro" id="IPR013087">
    <property type="entry name" value="Znf_C2H2_type"/>
</dbReference>
<keyword evidence="6" id="KW-0418">Kinase</keyword>